<dbReference type="InterPro" id="IPR020471">
    <property type="entry name" value="AKR"/>
</dbReference>
<dbReference type="GO" id="GO:0016491">
    <property type="term" value="F:oxidoreductase activity"/>
    <property type="evidence" value="ECO:0007669"/>
    <property type="project" value="InterPro"/>
</dbReference>
<dbReference type="Pfam" id="PF00248">
    <property type="entry name" value="Aldo_ket_red"/>
    <property type="match status" value="1"/>
</dbReference>
<name>A0A1R4H606_9GAMM</name>
<feature type="domain" description="NADP-dependent oxidoreductase" evidence="1">
    <location>
        <begin position="19"/>
        <end position="198"/>
    </location>
</feature>
<sequence>MISAYGVIMPQIIYGTAWKQERTAALVEQAISLGFRGIDTGCQPKHYHEAGVGAGIAVCLNKGLERSELYLQTKFTSLNGQDPLRIPYDAKASLAEQVAQSFQASLKNLQTPYLDCLVLHSPMPNPQQTLAVWQAMTDIFHSGAARQLGISNCYKLQDLEALYHASEIKPAVLQNRFYADSQYDRGIRDFCRQHGIAYQSFWTLSANPHILADTLLQTLAKQYQRNAAQVLFRYLTQIGIVPLTGTASAKHMAEDLAIFEFELTGDECAALGALL</sequence>
<accession>A0A1R4H606</accession>
<protein>
    <submittedName>
        <fullName evidence="2">Aldo/keto reductase</fullName>
    </submittedName>
</protein>
<dbReference type="CDD" id="cd19071">
    <property type="entry name" value="AKR_AKR1-5-like"/>
    <property type="match status" value="1"/>
</dbReference>
<reference evidence="3" key="1">
    <citation type="submission" date="2017-02" db="EMBL/GenBank/DDBJ databases">
        <authorList>
            <person name="Daims H."/>
        </authorList>
    </citation>
    <scope>NUCLEOTIDE SEQUENCE [LARGE SCALE GENOMIC DNA]</scope>
</reference>
<dbReference type="PRINTS" id="PR00069">
    <property type="entry name" value="ALDKETRDTASE"/>
</dbReference>
<proteinExistence type="predicted"/>
<dbReference type="InterPro" id="IPR023210">
    <property type="entry name" value="NADP_OxRdtase_dom"/>
</dbReference>
<gene>
    <name evidence="2" type="ORF">CRENPOLYSF1_200041</name>
</gene>
<dbReference type="PANTHER" id="PTHR43827">
    <property type="entry name" value="2,5-DIKETO-D-GLUCONIC ACID REDUCTASE"/>
    <property type="match status" value="1"/>
</dbReference>
<dbReference type="InterPro" id="IPR036812">
    <property type="entry name" value="NAD(P)_OxRdtase_dom_sf"/>
</dbReference>
<evidence type="ECO:0000259" key="1">
    <source>
        <dbReference type="Pfam" id="PF00248"/>
    </source>
</evidence>
<evidence type="ECO:0000313" key="3">
    <source>
        <dbReference type="Proteomes" id="UP000195667"/>
    </source>
</evidence>
<dbReference type="OrthoDB" id="9804790at2"/>
<evidence type="ECO:0000313" key="2">
    <source>
        <dbReference type="EMBL" id="SJM91693.1"/>
    </source>
</evidence>
<dbReference type="SUPFAM" id="SSF51430">
    <property type="entry name" value="NAD(P)-linked oxidoreductase"/>
    <property type="match status" value="1"/>
</dbReference>
<keyword evidence="3" id="KW-1185">Reference proteome</keyword>
<organism evidence="2 3">
    <name type="scientific">Crenothrix polyspora</name>
    <dbReference type="NCBI Taxonomy" id="360316"/>
    <lineage>
        <taxon>Bacteria</taxon>
        <taxon>Pseudomonadati</taxon>
        <taxon>Pseudomonadota</taxon>
        <taxon>Gammaproteobacteria</taxon>
        <taxon>Methylococcales</taxon>
        <taxon>Crenotrichaceae</taxon>
        <taxon>Crenothrix</taxon>
    </lineage>
</organism>
<dbReference type="EMBL" id="FUKI01000094">
    <property type="protein sequence ID" value="SJM91693.1"/>
    <property type="molecule type" value="Genomic_DNA"/>
</dbReference>
<dbReference type="PANTHER" id="PTHR43827:SF8">
    <property type="entry name" value="ALDO_KETO REDUCTASE FAMILY PROTEIN"/>
    <property type="match status" value="1"/>
</dbReference>
<dbReference type="Gene3D" id="3.20.20.100">
    <property type="entry name" value="NADP-dependent oxidoreductase domain"/>
    <property type="match status" value="1"/>
</dbReference>
<dbReference type="Proteomes" id="UP000195667">
    <property type="component" value="Unassembled WGS sequence"/>
</dbReference>
<dbReference type="AlphaFoldDB" id="A0A1R4H606"/>